<evidence type="ECO:0000313" key="4">
    <source>
        <dbReference type="Proteomes" id="UP000886881"/>
    </source>
</evidence>
<dbReference type="Pfam" id="PF04977">
    <property type="entry name" value="DivIC"/>
    <property type="match status" value="1"/>
</dbReference>
<name>A0A9D1KI85_9BACT</name>
<keyword evidence="2" id="KW-0472">Membrane</keyword>
<gene>
    <name evidence="3" type="ORF">IAC35_01480</name>
</gene>
<accession>A0A9D1KI85</accession>
<evidence type="ECO:0000256" key="1">
    <source>
        <dbReference type="SAM" id="Coils"/>
    </source>
</evidence>
<dbReference type="AlphaFoldDB" id="A0A9D1KI85"/>
<feature type="coiled-coil region" evidence="1">
    <location>
        <begin position="54"/>
        <end position="88"/>
    </location>
</feature>
<evidence type="ECO:0000256" key="2">
    <source>
        <dbReference type="SAM" id="Phobius"/>
    </source>
</evidence>
<dbReference type="InterPro" id="IPR007060">
    <property type="entry name" value="FtsL/DivIC"/>
</dbReference>
<keyword evidence="2" id="KW-0812">Transmembrane</keyword>
<keyword evidence="2" id="KW-1133">Transmembrane helix</keyword>
<organism evidence="3 4">
    <name type="scientific">Candidatus Cryptobacteroides merdipullorum</name>
    <dbReference type="NCBI Taxonomy" id="2840771"/>
    <lineage>
        <taxon>Bacteria</taxon>
        <taxon>Pseudomonadati</taxon>
        <taxon>Bacteroidota</taxon>
        <taxon>Bacteroidia</taxon>
        <taxon>Bacteroidales</taxon>
        <taxon>Candidatus Cryptobacteroides</taxon>
    </lineage>
</organism>
<keyword evidence="1" id="KW-0175">Coiled coil</keyword>
<evidence type="ECO:0000313" key="3">
    <source>
        <dbReference type="EMBL" id="HIT46510.1"/>
    </source>
</evidence>
<reference evidence="3" key="2">
    <citation type="journal article" date="2021" name="PeerJ">
        <title>Extensive microbial diversity within the chicken gut microbiome revealed by metagenomics and culture.</title>
        <authorList>
            <person name="Gilroy R."/>
            <person name="Ravi A."/>
            <person name="Getino M."/>
            <person name="Pursley I."/>
            <person name="Horton D.L."/>
            <person name="Alikhan N.F."/>
            <person name="Baker D."/>
            <person name="Gharbi K."/>
            <person name="Hall N."/>
            <person name="Watson M."/>
            <person name="Adriaenssens E.M."/>
            <person name="Foster-Nyarko E."/>
            <person name="Jarju S."/>
            <person name="Secka A."/>
            <person name="Antonio M."/>
            <person name="Oren A."/>
            <person name="Chaudhuri R.R."/>
            <person name="La Ragione R."/>
            <person name="Hildebrand F."/>
            <person name="Pallen M.J."/>
        </authorList>
    </citation>
    <scope>NUCLEOTIDE SEQUENCE</scope>
    <source>
        <strain evidence="3">ChiHecec2B26-709</strain>
    </source>
</reference>
<dbReference type="EMBL" id="DVLC01000028">
    <property type="protein sequence ID" value="HIT46510.1"/>
    <property type="molecule type" value="Genomic_DNA"/>
</dbReference>
<sequence>MGKFRDIWDRSRDGSRREQRSFVRYAIIATVLCLFFLCVKKDSLITWISSGISLHRQNRLIEKYEAENAALEDRIRQLTDDRDSLERFAREELQFAAPGDDVYVIPEK</sequence>
<reference evidence="3" key="1">
    <citation type="submission" date="2020-10" db="EMBL/GenBank/DDBJ databases">
        <authorList>
            <person name="Gilroy R."/>
        </authorList>
    </citation>
    <scope>NUCLEOTIDE SEQUENCE</scope>
    <source>
        <strain evidence="3">ChiHecec2B26-709</strain>
    </source>
</reference>
<protein>
    <submittedName>
        <fullName evidence="3">Septum formation initiator family protein</fullName>
    </submittedName>
</protein>
<feature type="transmembrane region" description="Helical" evidence="2">
    <location>
        <begin position="21"/>
        <end position="37"/>
    </location>
</feature>
<proteinExistence type="predicted"/>
<comment type="caution">
    <text evidence="3">The sequence shown here is derived from an EMBL/GenBank/DDBJ whole genome shotgun (WGS) entry which is preliminary data.</text>
</comment>
<dbReference type="Proteomes" id="UP000886881">
    <property type="component" value="Unassembled WGS sequence"/>
</dbReference>